<keyword evidence="2" id="KW-1185">Reference proteome</keyword>
<dbReference type="OrthoDB" id="10249246at2759"/>
<dbReference type="Gene3D" id="1.25.40.10">
    <property type="entry name" value="Tetratricopeptide repeat domain"/>
    <property type="match status" value="1"/>
</dbReference>
<dbReference type="SUPFAM" id="SSF48452">
    <property type="entry name" value="TPR-like"/>
    <property type="match status" value="1"/>
</dbReference>
<dbReference type="Proteomes" id="UP000292052">
    <property type="component" value="Unassembled WGS sequence"/>
</dbReference>
<dbReference type="GO" id="GO:0005769">
    <property type="term" value="C:early endosome"/>
    <property type="evidence" value="ECO:0007669"/>
    <property type="project" value="TreeGrafter"/>
</dbReference>
<reference evidence="1 2" key="1">
    <citation type="submission" date="2017-03" db="EMBL/GenBank/DDBJ databases">
        <title>Genome of the blue death feigning beetle - Asbolus verrucosus.</title>
        <authorList>
            <person name="Rider S.D."/>
        </authorList>
    </citation>
    <scope>NUCLEOTIDE SEQUENCE [LARGE SCALE GENOMIC DNA]</scope>
    <source>
        <strain evidence="1">Butters</strain>
        <tissue evidence="1">Head and leg muscle</tissue>
    </source>
</reference>
<dbReference type="GO" id="GO:0099518">
    <property type="term" value="P:vesicle cytoskeletal trafficking"/>
    <property type="evidence" value="ECO:0007669"/>
    <property type="project" value="TreeGrafter"/>
</dbReference>
<accession>A0A482W627</accession>
<dbReference type="EMBL" id="QDEB01025070">
    <property type="protein sequence ID" value="RZC40572.1"/>
    <property type="molecule type" value="Genomic_DNA"/>
</dbReference>
<dbReference type="AlphaFoldDB" id="A0A482W627"/>
<dbReference type="PANTHER" id="PTHR16797">
    <property type="entry name" value="FACTOR VIII-ASSOCIATED GENE 1"/>
    <property type="match status" value="1"/>
</dbReference>
<proteinExistence type="predicted"/>
<dbReference type="PANTHER" id="PTHR16797:SF4">
    <property type="entry name" value="40-KDA HUNTINGTIN-ASSOCIATED PROTEIN"/>
    <property type="match status" value="1"/>
</dbReference>
<sequence>MSAETTGSEILDQYRNISNKLKRRFLRKPNVTEACESFSSLGKHCETSELPAYAGMCWISAARCEGSLGNIPGETSCLVRAARQFLAAEEKDHSLGCPSPSQENLEAALGCYAYASSRYPEDCPIPIGLSLEIVEFLKKVGRNADIEEHLRNAMELSGDNLDTKIYCLQLLASHYIEMRNYTDALNSFNEIASILDRLPVNGARSEILLKCEISRVLLLLILRPAPQKLSPNLAKLLEKYTWGDQNDKTLKACAMSERMFILLQSLVAVCQSLDITNLDHLESELWKLFGNEERELLRILVRIYLEP</sequence>
<gene>
    <name evidence="1" type="ORF">BDFB_002189</name>
</gene>
<evidence type="ECO:0000313" key="1">
    <source>
        <dbReference type="EMBL" id="RZC40572.1"/>
    </source>
</evidence>
<evidence type="ECO:0000313" key="2">
    <source>
        <dbReference type="Proteomes" id="UP000292052"/>
    </source>
</evidence>
<organism evidence="1 2">
    <name type="scientific">Asbolus verrucosus</name>
    <name type="common">Desert ironclad beetle</name>
    <dbReference type="NCBI Taxonomy" id="1661398"/>
    <lineage>
        <taxon>Eukaryota</taxon>
        <taxon>Metazoa</taxon>
        <taxon>Ecdysozoa</taxon>
        <taxon>Arthropoda</taxon>
        <taxon>Hexapoda</taxon>
        <taxon>Insecta</taxon>
        <taxon>Pterygota</taxon>
        <taxon>Neoptera</taxon>
        <taxon>Endopterygota</taxon>
        <taxon>Coleoptera</taxon>
        <taxon>Polyphaga</taxon>
        <taxon>Cucujiformia</taxon>
        <taxon>Tenebrionidae</taxon>
        <taxon>Pimeliinae</taxon>
        <taxon>Asbolus</taxon>
    </lineage>
</organism>
<dbReference type="InterPro" id="IPR039494">
    <property type="entry name" value="F8A"/>
</dbReference>
<protein>
    <recommendedName>
        <fullName evidence="3">Factor VIII intron 22 protein</fullName>
    </recommendedName>
</protein>
<evidence type="ECO:0008006" key="3">
    <source>
        <dbReference type="Google" id="ProtNLM"/>
    </source>
</evidence>
<dbReference type="InterPro" id="IPR011990">
    <property type="entry name" value="TPR-like_helical_dom_sf"/>
</dbReference>
<name>A0A482W627_ASBVE</name>
<comment type="caution">
    <text evidence="1">The sequence shown here is derived from an EMBL/GenBank/DDBJ whole genome shotgun (WGS) entry which is preliminary data.</text>
</comment>